<dbReference type="Proteomes" id="UP000199297">
    <property type="component" value="Unassembled WGS sequence"/>
</dbReference>
<dbReference type="GO" id="GO:0019148">
    <property type="term" value="F:D-cysteine desulfhydrase activity"/>
    <property type="evidence" value="ECO:0007669"/>
    <property type="project" value="TreeGrafter"/>
</dbReference>
<dbReference type="PIRSF" id="PIRSF006278">
    <property type="entry name" value="ACCD_DCysDesulf"/>
    <property type="match status" value="1"/>
</dbReference>
<dbReference type="Gene3D" id="3.40.50.1100">
    <property type="match status" value="2"/>
</dbReference>
<dbReference type="PANTHER" id="PTHR43780">
    <property type="entry name" value="1-AMINOCYCLOPROPANE-1-CARBOXYLATE DEAMINASE-RELATED"/>
    <property type="match status" value="1"/>
</dbReference>
<dbReference type="Pfam" id="PF00291">
    <property type="entry name" value="PALP"/>
    <property type="match status" value="1"/>
</dbReference>
<evidence type="ECO:0000259" key="6">
    <source>
        <dbReference type="Pfam" id="PF00291"/>
    </source>
</evidence>
<keyword evidence="8" id="KW-1185">Reference proteome</keyword>
<accession>A0A1H7LDF7</accession>
<dbReference type="STRING" id="641665.GCA_002104455_02895"/>
<dbReference type="RefSeq" id="WP_085284419.1">
    <property type="nucleotide sequence ID" value="NZ_FOBI01000004.1"/>
</dbReference>
<dbReference type="InterPro" id="IPR001926">
    <property type="entry name" value="TrpB-like_PALP"/>
</dbReference>
<protein>
    <submittedName>
        <fullName evidence="7">1-aminocyclopropane-1-carboxylate deaminase</fullName>
    </submittedName>
</protein>
<evidence type="ECO:0000313" key="7">
    <source>
        <dbReference type="EMBL" id="SEK96357.1"/>
    </source>
</evidence>
<gene>
    <name evidence="7" type="ORF">SAMN05216262_104111</name>
</gene>
<feature type="modified residue" description="N6-(pyridoxal phosphate)lysine" evidence="5">
    <location>
        <position position="38"/>
    </location>
</feature>
<proteinExistence type="inferred from homology"/>
<dbReference type="InterPro" id="IPR027278">
    <property type="entry name" value="ACCD_DCysDesulf"/>
</dbReference>
<dbReference type="PANTHER" id="PTHR43780:SF2">
    <property type="entry name" value="1-AMINOCYCLOPROPANE-1-CARBOXYLATE DEAMINASE-RELATED"/>
    <property type="match status" value="1"/>
</dbReference>
<feature type="active site" description="Nucleophile" evidence="4">
    <location>
        <position position="65"/>
    </location>
</feature>
<reference evidence="8" key="1">
    <citation type="submission" date="2016-10" db="EMBL/GenBank/DDBJ databases">
        <authorList>
            <person name="Varghese N."/>
            <person name="Submissions S."/>
        </authorList>
    </citation>
    <scope>NUCLEOTIDE SEQUENCE [LARGE SCALE GENOMIC DNA]</scope>
    <source>
        <strain evidence="8">CGMCC 1.9127</strain>
    </source>
</reference>
<comment type="similarity">
    <text evidence="2">Belongs to the ACC deaminase/D-cysteine desulfhydrase family.</text>
</comment>
<evidence type="ECO:0000256" key="5">
    <source>
        <dbReference type="PIRSR" id="PIRSR006278-2"/>
    </source>
</evidence>
<sequence>MSAVSTLQTINHSVFSQHKLSVAVKRDDQIHRIISGNKWRKLKYNLQHAKAIKAKGIITFGGCFSNHIHACAFACQQQGLPAIGIIRGEAQNQNNYTLAWAQHWGMQLHFVDRKTYRQRNDDGYLAQLQQQYPEHVIIPEGGSNSLALTGMAEVIDELNQQTTFDTLLTPVGSGGTLAGLILGDKNQHQLIGIAVLKQQAYLAAQVDALLPAHAKPFDNWQLMAQYHRGGYAKFSQQDAQRLHNFNVETGITFEPIYSGKMVLALLDLIEQGYFSAHQRIVLLHTGGLQGLAGLYARGLLSSQQWPSLPIAPINEKHQF</sequence>
<dbReference type="SUPFAM" id="SSF53686">
    <property type="entry name" value="Tryptophan synthase beta subunit-like PLP-dependent enzymes"/>
    <property type="match status" value="1"/>
</dbReference>
<dbReference type="EMBL" id="FOBI01000004">
    <property type="protein sequence ID" value="SEK96357.1"/>
    <property type="molecule type" value="Genomic_DNA"/>
</dbReference>
<comment type="cofactor">
    <cofactor evidence="1">
        <name>pyridoxal 5'-phosphate</name>
        <dbReference type="ChEBI" id="CHEBI:597326"/>
    </cofactor>
</comment>
<feature type="domain" description="Tryptophan synthase beta chain-like PALP" evidence="6">
    <location>
        <begin position="17"/>
        <end position="286"/>
    </location>
</feature>
<evidence type="ECO:0000256" key="1">
    <source>
        <dbReference type="ARBA" id="ARBA00001933"/>
    </source>
</evidence>
<evidence type="ECO:0000256" key="3">
    <source>
        <dbReference type="ARBA" id="ARBA00022898"/>
    </source>
</evidence>
<name>A0A1H7LDF7_9GAMM</name>
<organism evidence="7 8">
    <name type="scientific">Colwellia chukchiensis</name>
    <dbReference type="NCBI Taxonomy" id="641665"/>
    <lineage>
        <taxon>Bacteria</taxon>
        <taxon>Pseudomonadati</taxon>
        <taxon>Pseudomonadota</taxon>
        <taxon>Gammaproteobacteria</taxon>
        <taxon>Alteromonadales</taxon>
        <taxon>Colwelliaceae</taxon>
        <taxon>Colwellia</taxon>
    </lineage>
</organism>
<dbReference type="AlphaFoldDB" id="A0A1H7LDF7"/>
<evidence type="ECO:0000256" key="4">
    <source>
        <dbReference type="PIRSR" id="PIRSR006278-1"/>
    </source>
</evidence>
<evidence type="ECO:0000313" key="8">
    <source>
        <dbReference type="Proteomes" id="UP000199297"/>
    </source>
</evidence>
<evidence type="ECO:0000256" key="2">
    <source>
        <dbReference type="ARBA" id="ARBA00008639"/>
    </source>
</evidence>
<keyword evidence="3 5" id="KW-0663">Pyridoxal phosphate</keyword>
<dbReference type="InterPro" id="IPR036052">
    <property type="entry name" value="TrpB-like_PALP_sf"/>
</dbReference>